<sequence length="30" mass="3492">MERERFQKITSGFSSKKVLVVGDLMLDTYL</sequence>
<proteinExistence type="predicted"/>
<accession>A0A382Q2L7</accession>
<protein>
    <recommendedName>
        <fullName evidence="2">D-glycero-beta-D-manno-heptose-7-phosphate kinase</fullName>
    </recommendedName>
</protein>
<evidence type="ECO:0000313" key="1">
    <source>
        <dbReference type="EMBL" id="SVC79185.1"/>
    </source>
</evidence>
<gene>
    <name evidence="1" type="ORF">METZ01_LOCUS332039</name>
</gene>
<reference evidence="1" key="1">
    <citation type="submission" date="2018-05" db="EMBL/GenBank/DDBJ databases">
        <authorList>
            <person name="Lanie J.A."/>
            <person name="Ng W.-L."/>
            <person name="Kazmierczak K.M."/>
            <person name="Andrzejewski T.M."/>
            <person name="Davidsen T.M."/>
            <person name="Wayne K.J."/>
            <person name="Tettelin H."/>
            <person name="Glass J.I."/>
            <person name="Rusch D."/>
            <person name="Podicherti R."/>
            <person name="Tsui H.-C.T."/>
            <person name="Winkler M.E."/>
        </authorList>
    </citation>
    <scope>NUCLEOTIDE SEQUENCE</scope>
</reference>
<name>A0A382Q2L7_9ZZZZ</name>
<feature type="non-terminal residue" evidence="1">
    <location>
        <position position="30"/>
    </location>
</feature>
<dbReference type="EMBL" id="UINC01111172">
    <property type="protein sequence ID" value="SVC79185.1"/>
    <property type="molecule type" value="Genomic_DNA"/>
</dbReference>
<evidence type="ECO:0008006" key="2">
    <source>
        <dbReference type="Google" id="ProtNLM"/>
    </source>
</evidence>
<dbReference type="AlphaFoldDB" id="A0A382Q2L7"/>
<organism evidence="1">
    <name type="scientific">marine metagenome</name>
    <dbReference type="NCBI Taxonomy" id="408172"/>
    <lineage>
        <taxon>unclassified sequences</taxon>
        <taxon>metagenomes</taxon>
        <taxon>ecological metagenomes</taxon>
    </lineage>
</organism>